<reference evidence="1" key="1">
    <citation type="submission" date="2015-04" db="UniProtKB">
        <authorList>
            <consortium name="EnsemblPlants"/>
        </authorList>
    </citation>
    <scope>IDENTIFICATION</scope>
</reference>
<organism evidence="1">
    <name type="scientific">Oryza punctata</name>
    <name type="common">Red rice</name>
    <dbReference type="NCBI Taxonomy" id="4537"/>
    <lineage>
        <taxon>Eukaryota</taxon>
        <taxon>Viridiplantae</taxon>
        <taxon>Streptophyta</taxon>
        <taxon>Embryophyta</taxon>
        <taxon>Tracheophyta</taxon>
        <taxon>Spermatophyta</taxon>
        <taxon>Magnoliopsida</taxon>
        <taxon>Liliopsida</taxon>
        <taxon>Poales</taxon>
        <taxon>Poaceae</taxon>
        <taxon>BOP clade</taxon>
        <taxon>Oryzoideae</taxon>
        <taxon>Oryzeae</taxon>
        <taxon>Oryzinae</taxon>
        <taxon>Oryza</taxon>
    </lineage>
</organism>
<evidence type="ECO:0000313" key="1">
    <source>
        <dbReference type="EnsemblPlants" id="OPUNC08G16110.1"/>
    </source>
</evidence>
<proteinExistence type="predicted"/>
<evidence type="ECO:0000313" key="2">
    <source>
        <dbReference type="Proteomes" id="UP000026962"/>
    </source>
</evidence>
<sequence length="68" mass="7911">MTLLSKFDPNPLYRHVSLDYIYQPTAESPIRPPTASAATNQFWKLTLKHSVCEPDRFGMLLLHRRRLA</sequence>
<accession>A0A0E0LVZ5</accession>
<reference evidence="1" key="2">
    <citation type="submission" date="2018-05" db="EMBL/GenBank/DDBJ databases">
        <title>OpunRS2 (Oryza punctata Reference Sequence Version 2).</title>
        <authorList>
            <person name="Zhang J."/>
            <person name="Kudrna D."/>
            <person name="Lee S."/>
            <person name="Talag J."/>
            <person name="Welchert J."/>
            <person name="Wing R.A."/>
        </authorList>
    </citation>
    <scope>NUCLEOTIDE SEQUENCE [LARGE SCALE GENOMIC DNA]</scope>
</reference>
<dbReference type="HOGENOM" id="CLU_2798408_0_0_1"/>
<dbReference type="Gramene" id="OPUNC08G16110.1">
    <property type="protein sequence ID" value="OPUNC08G16110.1"/>
    <property type="gene ID" value="OPUNC08G16110"/>
</dbReference>
<dbReference type="Proteomes" id="UP000026962">
    <property type="component" value="Chromosome 8"/>
</dbReference>
<dbReference type="AlphaFoldDB" id="A0A0E0LVZ5"/>
<dbReference type="EnsemblPlants" id="OPUNC08G16110.1">
    <property type="protein sequence ID" value="OPUNC08G16110.1"/>
    <property type="gene ID" value="OPUNC08G16110"/>
</dbReference>
<keyword evidence="2" id="KW-1185">Reference proteome</keyword>
<name>A0A0E0LVZ5_ORYPU</name>
<protein>
    <submittedName>
        <fullName evidence="1">Uncharacterized protein</fullName>
    </submittedName>
</protein>